<dbReference type="Proteomes" id="UP001165263">
    <property type="component" value="Unassembled WGS sequence"/>
</dbReference>
<evidence type="ECO:0000256" key="1">
    <source>
        <dbReference type="SAM" id="SignalP"/>
    </source>
</evidence>
<gene>
    <name evidence="2" type="ORF">NX786_08065</name>
</gene>
<reference evidence="2" key="1">
    <citation type="submission" date="2022-08" db="EMBL/GenBank/DDBJ databases">
        <title>Reclassification of Massilia species as members of the genera Telluria, Duganella, Pseudoduganella, Mokoshia gen. nov. and Zemynaea gen. nov. using orthogonal and non-orthogonal genome-based approaches.</title>
        <authorList>
            <person name="Bowman J.P."/>
        </authorList>
    </citation>
    <scope>NUCLEOTIDE SEQUENCE</scope>
    <source>
        <strain evidence="2">LMG 11547</strain>
    </source>
</reference>
<sequence length="612" mass="63012">MHTLRNHSRLAATVLMAFAGVTSASAATLSVGPGKPYAKPCAAIAAAKDGDVIEITGNTTYSGDVCSINSNNLTIRGVNGRPKIDAAGKNAAAKGIWVVNGNNLTVDNVEMYGAKVMDGNGAAFRLQGTGFTLRNAFIHDNENGILANANVNSDILIEYSEFGHNGRGDGQTHNLYIGHVKSLTFRYSYSHDANVGHNLKSRADTNMIAYSRFSSTSPGETSSTASGQPSYEIDLPSAGTSYIIGNVIEQPAANQNSAMVAYGEEGPTSAGTDLYVVNNTFLNNYSDGLFVWVSAKVTTPALIQNNIFGGIGTLTSQASAVQKSNYRSVAPGFVDRAKWDLHPTASALVINAATDPGKSAKGVSLAPVAQYKAMASGEARPVAGQLDIGAYEATGDAAKAAPVTWTACGNEGSTCSFSGIREVRFGANGMYTSKVVTGSTPCTTAALGDPIKGVVKTCSYSSALSTVTTGTGTGPAWIPCAGEGGMCSFSGTRQVRYGAGTSFATTTVTGSIFCSNTVFGDPANGQLKTCSYSSNTVTPTATQPVSTAAGSTSDGWTTCAAEGGVCTVTGTRQVRYGANGFYATKTVTGSVACTNAVFGDPAYKLVKSCSYK</sequence>
<dbReference type="EMBL" id="JANUHC010000002">
    <property type="protein sequence ID" value="MCS0629283.1"/>
    <property type="molecule type" value="Genomic_DNA"/>
</dbReference>
<dbReference type="SUPFAM" id="SSF51126">
    <property type="entry name" value="Pectin lyase-like"/>
    <property type="match status" value="1"/>
</dbReference>
<dbReference type="RefSeq" id="WP_259448429.1">
    <property type="nucleotide sequence ID" value="NZ_CP119520.1"/>
</dbReference>
<protein>
    <submittedName>
        <fullName evidence="2">Uncharacterized protein</fullName>
    </submittedName>
</protein>
<dbReference type="InterPro" id="IPR011050">
    <property type="entry name" value="Pectin_lyase_fold/virulence"/>
</dbReference>
<feature type="chain" id="PRO_5045174090" evidence="1">
    <location>
        <begin position="27"/>
        <end position="612"/>
    </location>
</feature>
<accession>A0ABT2BVW7</accession>
<evidence type="ECO:0000313" key="2">
    <source>
        <dbReference type="EMBL" id="MCS0629283.1"/>
    </source>
</evidence>
<comment type="caution">
    <text evidence="2">The sequence shown here is derived from an EMBL/GenBank/DDBJ whole genome shotgun (WGS) entry which is preliminary data.</text>
</comment>
<evidence type="ECO:0000313" key="3">
    <source>
        <dbReference type="Proteomes" id="UP001165263"/>
    </source>
</evidence>
<dbReference type="InterPro" id="IPR012334">
    <property type="entry name" value="Pectin_lyas_fold"/>
</dbReference>
<name>A0ABT2BVW7_9BURK</name>
<keyword evidence="1" id="KW-0732">Signal</keyword>
<dbReference type="Gene3D" id="2.160.20.10">
    <property type="entry name" value="Single-stranded right-handed beta-helix, Pectin lyase-like"/>
    <property type="match status" value="1"/>
</dbReference>
<feature type="signal peptide" evidence="1">
    <location>
        <begin position="1"/>
        <end position="26"/>
    </location>
</feature>
<proteinExistence type="predicted"/>
<organism evidence="2 3">
    <name type="scientific">Telluria mixta</name>
    <dbReference type="NCBI Taxonomy" id="34071"/>
    <lineage>
        <taxon>Bacteria</taxon>
        <taxon>Pseudomonadati</taxon>
        <taxon>Pseudomonadota</taxon>
        <taxon>Betaproteobacteria</taxon>
        <taxon>Burkholderiales</taxon>
        <taxon>Oxalobacteraceae</taxon>
        <taxon>Telluria group</taxon>
        <taxon>Telluria</taxon>
    </lineage>
</organism>
<keyword evidence="3" id="KW-1185">Reference proteome</keyword>